<dbReference type="WBParaSite" id="SBAD_0000908001-mRNA-1">
    <property type="protein sequence ID" value="SBAD_0000908001-mRNA-1"/>
    <property type="gene ID" value="SBAD_0000908001"/>
</dbReference>
<reference evidence="1 2" key="2">
    <citation type="submission" date="2018-11" db="EMBL/GenBank/DDBJ databases">
        <authorList>
            <consortium name="Pathogen Informatics"/>
        </authorList>
    </citation>
    <scope>NUCLEOTIDE SEQUENCE [LARGE SCALE GENOMIC DNA]</scope>
</reference>
<evidence type="ECO:0000313" key="1">
    <source>
        <dbReference type="EMBL" id="VDP19109.1"/>
    </source>
</evidence>
<accession>A0A183IYR5</accession>
<keyword evidence="2" id="KW-1185">Reference proteome</keyword>
<name>A0A183IYR5_9BILA</name>
<sequence length="90" mass="10133">MSHGPSLKNFEPGYKLLKWAFLDELLALRDSTWSGILISGRALEYSLCFSRLRSYSYDDLGMCCEGVEKGGRTNCLLRNRPAEIPVDGKD</sequence>
<gene>
    <name evidence="1" type="ORF">SBAD_LOCUS8763</name>
</gene>
<protein>
    <submittedName>
        <fullName evidence="1 3">Uncharacterized protein</fullName>
    </submittedName>
</protein>
<dbReference type="EMBL" id="UZAM01011935">
    <property type="protein sequence ID" value="VDP19109.1"/>
    <property type="molecule type" value="Genomic_DNA"/>
</dbReference>
<proteinExistence type="predicted"/>
<dbReference type="Proteomes" id="UP000270296">
    <property type="component" value="Unassembled WGS sequence"/>
</dbReference>
<reference evidence="3" key="1">
    <citation type="submission" date="2016-06" db="UniProtKB">
        <authorList>
            <consortium name="WormBaseParasite"/>
        </authorList>
    </citation>
    <scope>IDENTIFICATION</scope>
</reference>
<dbReference type="AlphaFoldDB" id="A0A183IYR5"/>
<evidence type="ECO:0000313" key="2">
    <source>
        <dbReference type="Proteomes" id="UP000270296"/>
    </source>
</evidence>
<evidence type="ECO:0000313" key="3">
    <source>
        <dbReference type="WBParaSite" id="SBAD_0000908001-mRNA-1"/>
    </source>
</evidence>
<organism evidence="3">
    <name type="scientific">Soboliphyme baturini</name>
    <dbReference type="NCBI Taxonomy" id="241478"/>
    <lineage>
        <taxon>Eukaryota</taxon>
        <taxon>Metazoa</taxon>
        <taxon>Ecdysozoa</taxon>
        <taxon>Nematoda</taxon>
        <taxon>Enoplea</taxon>
        <taxon>Dorylaimia</taxon>
        <taxon>Dioctophymatida</taxon>
        <taxon>Dioctophymatoidea</taxon>
        <taxon>Soboliphymatidae</taxon>
        <taxon>Soboliphyme</taxon>
    </lineage>
</organism>